<evidence type="ECO:0000313" key="6">
    <source>
        <dbReference type="EMBL" id="MSU92288.1"/>
    </source>
</evidence>
<evidence type="ECO:0000256" key="5">
    <source>
        <dbReference type="RuleBase" id="RU363041"/>
    </source>
</evidence>
<feature type="transmembrane region" description="Helical" evidence="5">
    <location>
        <begin position="238"/>
        <end position="259"/>
    </location>
</feature>
<proteinExistence type="inferred from homology"/>
<name>A0A6L5Z6U6_9RHOB</name>
<dbReference type="GO" id="GO:0005886">
    <property type="term" value="C:plasma membrane"/>
    <property type="evidence" value="ECO:0007669"/>
    <property type="project" value="UniProtKB-SubCell"/>
</dbReference>
<organism evidence="6 7">
    <name type="scientific">Halovulum marinum</name>
    <dbReference type="NCBI Taxonomy" id="2662447"/>
    <lineage>
        <taxon>Bacteria</taxon>
        <taxon>Pseudomonadati</taxon>
        <taxon>Pseudomonadota</taxon>
        <taxon>Alphaproteobacteria</taxon>
        <taxon>Rhodobacterales</taxon>
        <taxon>Paracoccaceae</taxon>
        <taxon>Halovulum</taxon>
    </lineage>
</organism>
<feature type="transmembrane region" description="Helical" evidence="5">
    <location>
        <begin position="110"/>
        <end position="131"/>
    </location>
</feature>
<keyword evidence="4 5" id="KW-0472">Membrane</keyword>
<keyword evidence="2 5" id="KW-0812">Transmembrane</keyword>
<comment type="similarity">
    <text evidence="5">Belongs to the 4-toluene sulfonate uptake permease (TSUP) (TC 2.A.102) family.</text>
</comment>
<evidence type="ECO:0000313" key="7">
    <source>
        <dbReference type="Proteomes" id="UP000474957"/>
    </source>
</evidence>
<feature type="transmembrane region" description="Helical" evidence="5">
    <location>
        <begin position="170"/>
        <end position="198"/>
    </location>
</feature>
<dbReference type="InterPro" id="IPR002781">
    <property type="entry name" value="TM_pro_TauE-like"/>
</dbReference>
<dbReference type="RefSeq" id="WP_154449780.1">
    <property type="nucleotide sequence ID" value="NZ_WIND01000073.1"/>
</dbReference>
<dbReference type="PANTHER" id="PTHR43701:SF12">
    <property type="entry name" value="MEMBRANE TRANSPORTER PROTEIN YTNM-RELATED"/>
    <property type="match status" value="1"/>
</dbReference>
<feature type="transmembrane region" description="Helical" evidence="5">
    <location>
        <begin position="85"/>
        <end position="104"/>
    </location>
</feature>
<evidence type="ECO:0000256" key="1">
    <source>
        <dbReference type="ARBA" id="ARBA00004141"/>
    </source>
</evidence>
<feature type="transmembrane region" description="Helical" evidence="5">
    <location>
        <begin position="51"/>
        <end position="73"/>
    </location>
</feature>
<comment type="subcellular location">
    <subcellularLocation>
        <location evidence="5">Cell membrane</location>
        <topology evidence="5">Multi-pass membrane protein</topology>
    </subcellularLocation>
    <subcellularLocation>
        <location evidence="1">Membrane</location>
        <topology evidence="1">Multi-pass membrane protein</topology>
    </subcellularLocation>
</comment>
<protein>
    <recommendedName>
        <fullName evidence="5">Probable membrane transporter protein</fullName>
    </recommendedName>
</protein>
<keyword evidence="7" id="KW-1185">Reference proteome</keyword>
<dbReference type="Proteomes" id="UP000474957">
    <property type="component" value="Unassembled WGS sequence"/>
</dbReference>
<comment type="caution">
    <text evidence="6">The sequence shown here is derived from an EMBL/GenBank/DDBJ whole genome shotgun (WGS) entry which is preliminary data.</text>
</comment>
<dbReference type="Pfam" id="PF01925">
    <property type="entry name" value="TauE"/>
    <property type="match status" value="1"/>
</dbReference>
<feature type="transmembrane region" description="Helical" evidence="5">
    <location>
        <begin position="12"/>
        <end position="39"/>
    </location>
</feature>
<keyword evidence="5" id="KW-1003">Cell membrane</keyword>
<accession>A0A6L5Z6U6</accession>
<reference evidence="6 7" key="1">
    <citation type="submission" date="2019-10" db="EMBL/GenBank/DDBJ databases">
        <title>Cognatihalovulum marinum gen. nov. sp. nov., a new member of the family Rhodobacteraceae isolated from deep seawater of the Northwest Indian Ocean.</title>
        <authorList>
            <person name="Ruan C."/>
            <person name="Wang J."/>
            <person name="Zheng X."/>
            <person name="Song L."/>
            <person name="Zhu Y."/>
            <person name="Huang Y."/>
            <person name="Lu Z."/>
            <person name="Du W."/>
            <person name="Huang L."/>
            <person name="Dai X."/>
        </authorList>
    </citation>
    <scope>NUCLEOTIDE SEQUENCE [LARGE SCALE GENOMIC DNA]</scope>
    <source>
        <strain evidence="6 7">2CG4</strain>
    </source>
</reference>
<dbReference type="PANTHER" id="PTHR43701">
    <property type="entry name" value="MEMBRANE TRANSPORTER PROTEIN MJ0441-RELATED"/>
    <property type="match status" value="1"/>
</dbReference>
<feature type="transmembrane region" description="Helical" evidence="5">
    <location>
        <begin position="271"/>
        <end position="292"/>
    </location>
</feature>
<keyword evidence="3 5" id="KW-1133">Transmembrane helix</keyword>
<evidence type="ECO:0000256" key="3">
    <source>
        <dbReference type="ARBA" id="ARBA00022989"/>
    </source>
</evidence>
<feature type="transmembrane region" description="Helical" evidence="5">
    <location>
        <begin position="204"/>
        <end position="226"/>
    </location>
</feature>
<dbReference type="InterPro" id="IPR051598">
    <property type="entry name" value="TSUP/Inactive_protease-like"/>
</dbReference>
<sequence length="306" mass="32203">MQIYLPIAEVSVNAFLLLGLGGMVGVLSGMFGVGGGFLMTPLLFFIGIPPAVAVATEANQIVASSFSGVLAHLRRRTVDLKMGGVLLVGGLAGSAAGVRIFALLREMGQVELLVTLSYVLFLGIIGGLMFFESLRAIRRSSKPGARPAPRRHHSWVHGLPLKMRFRQSQLYISAIPVLLIGAMVGVLAAIMGVGGGFIMVPAMIYILGMPTKVVVGTSLFQIIFVTGFTTLMHATQNYTVDAVLALLLLLGGVIGAQIGARIGVRLKAEQLRILLALMVLGVCGKLAFDLVVQPTELYSLGPGGGH</sequence>
<dbReference type="EMBL" id="WIND01000073">
    <property type="protein sequence ID" value="MSU92288.1"/>
    <property type="molecule type" value="Genomic_DNA"/>
</dbReference>
<gene>
    <name evidence="6" type="ORF">GE300_22420</name>
</gene>
<evidence type="ECO:0000256" key="4">
    <source>
        <dbReference type="ARBA" id="ARBA00023136"/>
    </source>
</evidence>
<dbReference type="AlphaFoldDB" id="A0A6L5Z6U6"/>
<evidence type="ECO:0000256" key="2">
    <source>
        <dbReference type="ARBA" id="ARBA00022692"/>
    </source>
</evidence>